<dbReference type="GO" id="GO:0016627">
    <property type="term" value="F:oxidoreductase activity, acting on the CH-CH group of donors"/>
    <property type="evidence" value="ECO:0007669"/>
    <property type="project" value="InterPro"/>
</dbReference>
<evidence type="ECO:0000313" key="2">
    <source>
        <dbReference type="Proteomes" id="UP000269265"/>
    </source>
</evidence>
<name>A0A3R8TW60_9BURK</name>
<keyword evidence="2" id="KW-1185">Reference proteome</keyword>
<dbReference type="InterPro" id="IPR046373">
    <property type="entry name" value="Acyl-CoA_Oxase/DH_mid-dom_sf"/>
</dbReference>
<sequence>MSRALLPPDDGPARLRALRAHLSMRARAPRPTPPGEVLQAMVDAGLANVPPPGQGRTLERWRMLAAVAAHDLSLAKLYEAHTDALAILAELGAPEPAPGSTWGVWCAEAPDARLHCSAPSPDGTVTLRGVKAWCSGAASVSHALVSAWNDDDQPVLTIVAMDQPGVTVTGQGWQAVGMAATASMDVRFNAARGVQLGAPASYVNRRGFWHGGAGIAACWYGAAVALGEALHAACRDRAERLDPDHLDARALHPLAHLGAVDAALTAAGAMLREAADWIDRHPDRDARPQALCVRLVVEEAATRCLHAVPRALGAGPLCRDAHIAHLVADLPVFLRQSHAERDQATLGADLLTIEESPWPL</sequence>
<dbReference type="Proteomes" id="UP000269265">
    <property type="component" value="Unassembled WGS sequence"/>
</dbReference>
<dbReference type="SUPFAM" id="SSF56645">
    <property type="entry name" value="Acyl-CoA dehydrogenase NM domain-like"/>
    <property type="match status" value="1"/>
</dbReference>
<organism evidence="1 2">
    <name type="scientific">Aquabacterium soli</name>
    <dbReference type="NCBI Taxonomy" id="2493092"/>
    <lineage>
        <taxon>Bacteria</taxon>
        <taxon>Pseudomonadati</taxon>
        <taxon>Pseudomonadota</taxon>
        <taxon>Betaproteobacteria</taxon>
        <taxon>Burkholderiales</taxon>
        <taxon>Aquabacterium</taxon>
    </lineage>
</organism>
<gene>
    <name evidence="1" type="ORF">EIP75_00500</name>
</gene>
<dbReference type="RefSeq" id="WP_125241263.1">
    <property type="nucleotide sequence ID" value="NZ_RSED01000001.1"/>
</dbReference>
<dbReference type="Gene3D" id="2.40.110.10">
    <property type="entry name" value="Butyryl-CoA Dehydrogenase, subunit A, domain 2"/>
    <property type="match status" value="1"/>
</dbReference>
<dbReference type="OrthoDB" id="107064at2"/>
<comment type="caution">
    <text evidence="1">The sequence shown here is derived from an EMBL/GenBank/DDBJ whole genome shotgun (WGS) entry which is preliminary data.</text>
</comment>
<dbReference type="InterPro" id="IPR009100">
    <property type="entry name" value="AcylCoA_DH/oxidase_NM_dom_sf"/>
</dbReference>
<evidence type="ECO:0000313" key="1">
    <source>
        <dbReference type="EMBL" id="RRS06120.1"/>
    </source>
</evidence>
<proteinExistence type="predicted"/>
<protein>
    <submittedName>
        <fullName evidence="1">Acyl-CoA dehydrogenase</fullName>
    </submittedName>
</protein>
<dbReference type="EMBL" id="RSED01000001">
    <property type="protein sequence ID" value="RRS06120.1"/>
    <property type="molecule type" value="Genomic_DNA"/>
</dbReference>
<dbReference type="AlphaFoldDB" id="A0A3R8TW60"/>
<accession>A0A3R8TW60</accession>
<reference evidence="1 2" key="1">
    <citation type="submission" date="2018-12" db="EMBL/GenBank/DDBJ databases">
        <title>The whole draft genome of Aquabacterium sp. SJQ9.</title>
        <authorList>
            <person name="Sun L."/>
            <person name="Gao X."/>
            <person name="Chen W."/>
            <person name="Huang K."/>
        </authorList>
    </citation>
    <scope>NUCLEOTIDE SEQUENCE [LARGE SCALE GENOMIC DNA]</scope>
    <source>
        <strain evidence="1 2">SJQ9</strain>
    </source>
</reference>